<evidence type="ECO:0000256" key="1">
    <source>
        <dbReference type="ARBA" id="ARBA00004123"/>
    </source>
</evidence>
<protein>
    <recommendedName>
        <fullName evidence="5">PTM/DIR17-like Tudor domain-containing protein</fullName>
    </recommendedName>
</protein>
<comment type="subcellular location">
    <subcellularLocation>
        <location evidence="1">Nucleus</location>
    </subcellularLocation>
</comment>
<dbReference type="AlphaFoldDB" id="A0A059AJP3"/>
<sequence>MLPRKRESKPNSFMRPEEGYDLSWLYREGQTTREPHKRRISISRTDLSVMPNVSTIKRRTTMKSNAETVRGEAALLPIDLREKKIKLPMKGGNNPSKGTSRESRVLADGLVGRRIKVWWPLDEMFYDGRIESYDPIMKKHRVLYDDGDRETLNLEKE</sequence>
<dbReference type="PANTHER" id="PTHR12663:SF0">
    <property type="entry name" value="PRECOCIOUS DISSOCIATION OF SISTERS 5, ISOFORM A"/>
    <property type="match status" value="1"/>
</dbReference>
<dbReference type="InterPro" id="IPR039776">
    <property type="entry name" value="Pds5"/>
</dbReference>
<evidence type="ECO:0000256" key="4">
    <source>
        <dbReference type="ARBA" id="ARBA00023242"/>
    </source>
</evidence>
<dbReference type="Gene3D" id="2.30.30.140">
    <property type="match status" value="1"/>
</dbReference>
<keyword evidence="2" id="KW-0227">DNA damage</keyword>
<organism evidence="6">
    <name type="scientific">Eucalyptus grandis</name>
    <name type="common">Flooded gum</name>
    <dbReference type="NCBI Taxonomy" id="71139"/>
    <lineage>
        <taxon>Eukaryota</taxon>
        <taxon>Viridiplantae</taxon>
        <taxon>Streptophyta</taxon>
        <taxon>Embryophyta</taxon>
        <taxon>Tracheophyta</taxon>
        <taxon>Spermatophyta</taxon>
        <taxon>Magnoliopsida</taxon>
        <taxon>eudicotyledons</taxon>
        <taxon>Gunneridae</taxon>
        <taxon>Pentapetalae</taxon>
        <taxon>rosids</taxon>
        <taxon>malvids</taxon>
        <taxon>Myrtales</taxon>
        <taxon>Myrtaceae</taxon>
        <taxon>Myrtoideae</taxon>
        <taxon>Eucalypteae</taxon>
        <taxon>Eucalyptus</taxon>
    </lineage>
</organism>
<dbReference type="Gramene" id="KCW53896">
    <property type="protein sequence ID" value="KCW53896"/>
    <property type="gene ID" value="EUGRSUZ_J03108"/>
</dbReference>
<dbReference type="Pfam" id="PF21743">
    <property type="entry name" value="PTM_DIR17_Tudor"/>
    <property type="match status" value="1"/>
</dbReference>
<evidence type="ECO:0000256" key="3">
    <source>
        <dbReference type="ARBA" id="ARBA00023204"/>
    </source>
</evidence>
<dbReference type="InterPro" id="IPR047365">
    <property type="entry name" value="Tudor_AtPTM-like"/>
</dbReference>
<proteinExistence type="predicted"/>
<dbReference type="GO" id="GO:0006281">
    <property type="term" value="P:DNA repair"/>
    <property type="evidence" value="ECO:0007669"/>
    <property type="project" value="UniProtKB-KW"/>
</dbReference>
<gene>
    <name evidence="6" type="ORF">EUGRSUZ_J03108</name>
</gene>
<reference evidence="6" key="1">
    <citation type="submission" date="2013-07" db="EMBL/GenBank/DDBJ databases">
        <title>The genome of Eucalyptus grandis.</title>
        <authorList>
            <person name="Schmutz J."/>
            <person name="Hayes R."/>
            <person name="Myburg A."/>
            <person name="Tuskan G."/>
            <person name="Grattapaglia D."/>
            <person name="Rokhsar D.S."/>
        </authorList>
    </citation>
    <scope>NUCLEOTIDE SEQUENCE</scope>
    <source>
        <tissue evidence="6">Leaf extractions</tissue>
    </source>
</reference>
<dbReference type="GO" id="GO:0005634">
    <property type="term" value="C:nucleus"/>
    <property type="evidence" value="ECO:0007669"/>
    <property type="project" value="UniProtKB-SubCell"/>
</dbReference>
<evidence type="ECO:0000256" key="2">
    <source>
        <dbReference type="ARBA" id="ARBA00022763"/>
    </source>
</evidence>
<feature type="domain" description="PTM/DIR17-like Tudor" evidence="5">
    <location>
        <begin position="112"/>
        <end position="154"/>
    </location>
</feature>
<dbReference type="CDD" id="cd20404">
    <property type="entry name" value="Tudor_Agenet_AtEML-like"/>
    <property type="match status" value="1"/>
</dbReference>
<dbReference type="InParanoid" id="A0A059AJP3"/>
<name>A0A059AJP3_EUCGR</name>
<dbReference type="STRING" id="71139.A0A059AJP3"/>
<evidence type="ECO:0000313" key="6">
    <source>
        <dbReference type="EMBL" id="KCW53896.1"/>
    </source>
</evidence>
<dbReference type="EMBL" id="KK198762">
    <property type="protein sequence ID" value="KCW53896.1"/>
    <property type="molecule type" value="Genomic_DNA"/>
</dbReference>
<evidence type="ECO:0000259" key="5">
    <source>
        <dbReference type="Pfam" id="PF21743"/>
    </source>
</evidence>
<accession>A0A059AJP3</accession>
<dbReference type="SUPFAM" id="SSF63748">
    <property type="entry name" value="Tudor/PWWP/MBT"/>
    <property type="match status" value="1"/>
</dbReference>
<keyword evidence="3" id="KW-0234">DNA repair</keyword>
<keyword evidence="4" id="KW-0539">Nucleus</keyword>
<dbReference type="GO" id="GO:0007064">
    <property type="term" value="P:mitotic sister chromatid cohesion"/>
    <property type="evidence" value="ECO:0007669"/>
    <property type="project" value="InterPro"/>
</dbReference>
<dbReference type="PANTHER" id="PTHR12663">
    <property type="entry name" value="ANDROGEN INDUCED INHIBITOR OF PROLIFERATION AS3 / PDS5-RELATED"/>
    <property type="match status" value="1"/>
</dbReference>